<comment type="subcellular location">
    <subcellularLocation>
        <location evidence="1">Nucleus</location>
    </subcellularLocation>
</comment>
<gene>
    <name evidence="8" type="primary">RvY_08934</name>
    <name evidence="8" type="synonym">RvY_08934.1</name>
    <name evidence="8" type="ORF">RvY_08934-1</name>
</gene>
<keyword evidence="4" id="KW-0539">Nucleus</keyword>
<feature type="domain" description="BHLH" evidence="6">
    <location>
        <begin position="14"/>
        <end position="69"/>
    </location>
</feature>
<dbReference type="GO" id="GO:0046983">
    <property type="term" value="F:protein dimerization activity"/>
    <property type="evidence" value="ECO:0007669"/>
    <property type="project" value="InterPro"/>
</dbReference>
<evidence type="ECO:0000256" key="3">
    <source>
        <dbReference type="ARBA" id="ARBA00023163"/>
    </source>
</evidence>
<dbReference type="Gene3D" id="4.10.280.10">
    <property type="entry name" value="Helix-loop-helix DNA-binding domain"/>
    <property type="match status" value="1"/>
</dbReference>
<keyword evidence="2" id="KW-0805">Transcription regulation</keyword>
<evidence type="ECO:0000256" key="2">
    <source>
        <dbReference type="ARBA" id="ARBA00023015"/>
    </source>
</evidence>
<sequence length="195" mass="22098">MTAEATKRAQSSVNRKISKGVIERKRRARINRSLGELKYIIMSETKNKAETKLDKAEILERTLLFVQNLQKRSQPVPLVADTEVILQKFREGYHTCINEIDRFLGAEKVNDTVRAQIKNYLSFTSQQSRPCNVKPSNSPFSYRQLPSFKDFTNSPSPNSSCSPSPSVLSYSTSVSETSRSSVSPSNSSECLWRPW</sequence>
<name>A0A1D1V7K4_RAMVA</name>
<protein>
    <recommendedName>
        <fullName evidence="10">BHLH domain-containing protein</fullName>
    </recommendedName>
</protein>
<evidence type="ECO:0000256" key="4">
    <source>
        <dbReference type="ARBA" id="ARBA00023242"/>
    </source>
</evidence>
<dbReference type="Proteomes" id="UP000186922">
    <property type="component" value="Unassembled WGS sequence"/>
</dbReference>
<dbReference type="GO" id="GO:0006355">
    <property type="term" value="P:regulation of DNA-templated transcription"/>
    <property type="evidence" value="ECO:0007669"/>
    <property type="project" value="InterPro"/>
</dbReference>
<comment type="caution">
    <text evidence="8">The sequence shown here is derived from an EMBL/GenBank/DDBJ whole genome shotgun (WGS) entry which is preliminary data.</text>
</comment>
<dbReference type="InterPro" id="IPR011598">
    <property type="entry name" value="bHLH_dom"/>
</dbReference>
<dbReference type="Pfam" id="PF00010">
    <property type="entry name" value="HLH"/>
    <property type="match status" value="1"/>
</dbReference>
<reference evidence="8 9" key="1">
    <citation type="journal article" date="2016" name="Nat. Commun.">
        <title>Extremotolerant tardigrade genome and improved radiotolerance of human cultured cells by tardigrade-unique protein.</title>
        <authorList>
            <person name="Hashimoto T."/>
            <person name="Horikawa D.D."/>
            <person name="Saito Y."/>
            <person name="Kuwahara H."/>
            <person name="Kozuka-Hata H."/>
            <person name="Shin-I T."/>
            <person name="Minakuchi Y."/>
            <person name="Ohishi K."/>
            <person name="Motoyama A."/>
            <person name="Aizu T."/>
            <person name="Enomoto A."/>
            <person name="Kondo K."/>
            <person name="Tanaka S."/>
            <person name="Hara Y."/>
            <person name="Koshikawa S."/>
            <person name="Sagara H."/>
            <person name="Miura T."/>
            <person name="Yokobori S."/>
            <person name="Miyagawa K."/>
            <person name="Suzuki Y."/>
            <person name="Kubo T."/>
            <person name="Oyama M."/>
            <person name="Kohara Y."/>
            <person name="Fujiyama A."/>
            <person name="Arakawa K."/>
            <person name="Katayama T."/>
            <person name="Toyoda A."/>
            <person name="Kunieda T."/>
        </authorList>
    </citation>
    <scope>NUCLEOTIDE SEQUENCE [LARGE SCALE GENOMIC DNA]</scope>
    <source>
        <strain evidence="8 9">YOKOZUNA-1</strain>
    </source>
</reference>
<evidence type="ECO:0000256" key="1">
    <source>
        <dbReference type="ARBA" id="ARBA00004123"/>
    </source>
</evidence>
<dbReference type="SUPFAM" id="SSF158457">
    <property type="entry name" value="Orange domain-like"/>
    <property type="match status" value="1"/>
</dbReference>
<dbReference type="SMART" id="SM00353">
    <property type="entry name" value="HLH"/>
    <property type="match status" value="1"/>
</dbReference>
<evidence type="ECO:0000256" key="5">
    <source>
        <dbReference type="SAM" id="MobiDB-lite"/>
    </source>
</evidence>
<keyword evidence="3" id="KW-0804">Transcription</keyword>
<dbReference type="InterPro" id="IPR036638">
    <property type="entry name" value="HLH_DNA-bd_sf"/>
</dbReference>
<evidence type="ECO:0000259" key="6">
    <source>
        <dbReference type="PROSITE" id="PS50888"/>
    </source>
</evidence>
<proteinExistence type="predicted"/>
<dbReference type="OrthoDB" id="6085656at2759"/>
<dbReference type="InterPro" id="IPR050370">
    <property type="entry name" value="HES_HEY"/>
</dbReference>
<evidence type="ECO:0000313" key="9">
    <source>
        <dbReference type="Proteomes" id="UP000186922"/>
    </source>
</evidence>
<dbReference type="GO" id="GO:0003677">
    <property type="term" value="F:DNA binding"/>
    <property type="evidence" value="ECO:0007669"/>
    <property type="project" value="InterPro"/>
</dbReference>
<dbReference type="GO" id="GO:0005634">
    <property type="term" value="C:nucleus"/>
    <property type="evidence" value="ECO:0007669"/>
    <property type="project" value="UniProtKB-SubCell"/>
</dbReference>
<evidence type="ECO:0008006" key="10">
    <source>
        <dbReference type="Google" id="ProtNLM"/>
    </source>
</evidence>
<accession>A0A1D1V7K4</accession>
<dbReference type="CDD" id="cd11410">
    <property type="entry name" value="bHLH_O_HES"/>
    <property type="match status" value="1"/>
</dbReference>
<keyword evidence="9" id="KW-1185">Reference proteome</keyword>
<feature type="compositionally biased region" description="Low complexity" evidence="5">
    <location>
        <begin position="152"/>
        <end position="188"/>
    </location>
</feature>
<dbReference type="STRING" id="947166.A0A1D1V7K4"/>
<dbReference type="AlphaFoldDB" id="A0A1D1V7K4"/>
<dbReference type="SUPFAM" id="SSF47459">
    <property type="entry name" value="HLH, helix-loop-helix DNA-binding domain"/>
    <property type="match status" value="1"/>
</dbReference>
<dbReference type="PROSITE" id="PS50888">
    <property type="entry name" value="BHLH"/>
    <property type="match status" value="1"/>
</dbReference>
<dbReference type="EMBL" id="BDGG01000004">
    <property type="protein sequence ID" value="GAU97681.1"/>
    <property type="molecule type" value="Genomic_DNA"/>
</dbReference>
<evidence type="ECO:0000259" key="7">
    <source>
        <dbReference type="PROSITE" id="PS51054"/>
    </source>
</evidence>
<dbReference type="InterPro" id="IPR003650">
    <property type="entry name" value="Orange_dom"/>
</dbReference>
<feature type="region of interest" description="Disordered" evidence="5">
    <location>
        <begin position="151"/>
        <end position="195"/>
    </location>
</feature>
<evidence type="ECO:0000313" key="8">
    <source>
        <dbReference type="EMBL" id="GAU97681.1"/>
    </source>
</evidence>
<dbReference type="PROSITE" id="PS51054">
    <property type="entry name" value="ORANGE"/>
    <property type="match status" value="1"/>
</dbReference>
<organism evidence="8 9">
    <name type="scientific">Ramazzottius varieornatus</name>
    <name type="common">Water bear</name>
    <name type="synonym">Tardigrade</name>
    <dbReference type="NCBI Taxonomy" id="947166"/>
    <lineage>
        <taxon>Eukaryota</taxon>
        <taxon>Metazoa</taxon>
        <taxon>Ecdysozoa</taxon>
        <taxon>Tardigrada</taxon>
        <taxon>Eutardigrada</taxon>
        <taxon>Parachela</taxon>
        <taxon>Hypsibioidea</taxon>
        <taxon>Ramazzottiidae</taxon>
        <taxon>Ramazzottius</taxon>
    </lineage>
</organism>
<dbReference type="Pfam" id="PF07527">
    <property type="entry name" value="Hairy_orange"/>
    <property type="match status" value="1"/>
</dbReference>
<dbReference type="PANTHER" id="PTHR10985">
    <property type="entry name" value="BASIC HELIX-LOOP-HELIX TRANSCRIPTION FACTOR, HES-RELATED"/>
    <property type="match status" value="1"/>
</dbReference>
<feature type="domain" description="Orange" evidence="7">
    <location>
        <begin position="89"/>
        <end position="121"/>
    </location>
</feature>